<comment type="similarity">
    <text evidence="1 4">Belongs to the short-chain dehydrogenases/reductases (SDR) family.</text>
</comment>
<dbReference type="PRINTS" id="PR00081">
    <property type="entry name" value="GDHRDH"/>
</dbReference>
<dbReference type="Gene3D" id="3.40.50.720">
    <property type="entry name" value="NAD(P)-binding Rossmann-like Domain"/>
    <property type="match status" value="1"/>
</dbReference>
<evidence type="ECO:0000313" key="7">
    <source>
        <dbReference type="Proteomes" id="UP001278500"/>
    </source>
</evidence>
<name>A0AAE0JHS6_9PEZI</name>
<evidence type="ECO:0000256" key="4">
    <source>
        <dbReference type="RuleBase" id="RU000363"/>
    </source>
</evidence>
<evidence type="ECO:0000256" key="5">
    <source>
        <dbReference type="SAM" id="MobiDB-lite"/>
    </source>
</evidence>
<dbReference type="EMBL" id="JAUEPP010000003">
    <property type="protein sequence ID" value="KAK3348117.1"/>
    <property type="molecule type" value="Genomic_DNA"/>
</dbReference>
<accession>A0AAE0JHS6</accession>
<dbReference type="InterPro" id="IPR036291">
    <property type="entry name" value="NAD(P)-bd_dom_sf"/>
</dbReference>
<keyword evidence="2" id="KW-0521">NADP</keyword>
<dbReference type="PRINTS" id="PR00080">
    <property type="entry name" value="SDRFAMILY"/>
</dbReference>
<feature type="region of interest" description="Disordered" evidence="5">
    <location>
        <begin position="73"/>
        <end position="95"/>
    </location>
</feature>
<dbReference type="InterPro" id="IPR020904">
    <property type="entry name" value="Sc_DH/Rdtase_CS"/>
</dbReference>
<dbReference type="AlphaFoldDB" id="A0AAE0JHS6"/>
<dbReference type="InterPro" id="IPR002347">
    <property type="entry name" value="SDR_fam"/>
</dbReference>
<dbReference type="PANTHER" id="PTHR44229">
    <property type="entry name" value="15-HYDROXYPROSTAGLANDIN DEHYDROGENASE [NAD(+)]"/>
    <property type="match status" value="1"/>
</dbReference>
<dbReference type="PANTHER" id="PTHR44229:SF4">
    <property type="entry name" value="15-HYDROXYPROSTAGLANDIN DEHYDROGENASE [NAD(+)]"/>
    <property type="match status" value="1"/>
</dbReference>
<dbReference type="Pfam" id="PF00106">
    <property type="entry name" value="adh_short"/>
    <property type="match status" value="1"/>
</dbReference>
<reference evidence="6" key="1">
    <citation type="journal article" date="2023" name="Mol. Phylogenet. Evol.">
        <title>Genome-scale phylogeny and comparative genomics of the fungal order Sordariales.</title>
        <authorList>
            <person name="Hensen N."/>
            <person name="Bonometti L."/>
            <person name="Westerberg I."/>
            <person name="Brannstrom I.O."/>
            <person name="Guillou S."/>
            <person name="Cros-Aarteil S."/>
            <person name="Calhoun S."/>
            <person name="Haridas S."/>
            <person name="Kuo A."/>
            <person name="Mondo S."/>
            <person name="Pangilinan J."/>
            <person name="Riley R."/>
            <person name="LaButti K."/>
            <person name="Andreopoulos B."/>
            <person name="Lipzen A."/>
            <person name="Chen C."/>
            <person name="Yan M."/>
            <person name="Daum C."/>
            <person name="Ng V."/>
            <person name="Clum A."/>
            <person name="Steindorff A."/>
            <person name="Ohm R.A."/>
            <person name="Martin F."/>
            <person name="Silar P."/>
            <person name="Natvig D.O."/>
            <person name="Lalanne C."/>
            <person name="Gautier V."/>
            <person name="Ament-Velasquez S.L."/>
            <person name="Kruys A."/>
            <person name="Hutchinson M.I."/>
            <person name="Powell A.J."/>
            <person name="Barry K."/>
            <person name="Miller A.N."/>
            <person name="Grigoriev I.V."/>
            <person name="Debuchy R."/>
            <person name="Gladieux P."/>
            <person name="Hiltunen Thoren M."/>
            <person name="Johannesson H."/>
        </authorList>
    </citation>
    <scope>NUCLEOTIDE SEQUENCE</scope>
    <source>
        <strain evidence="6">CBS 560.94</strain>
    </source>
</reference>
<feature type="non-terminal residue" evidence="6">
    <location>
        <position position="1"/>
    </location>
</feature>
<organism evidence="6 7">
    <name type="scientific">Neurospora tetraspora</name>
    <dbReference type="NCBI Taxonomy" id="94610"/>
    <lineage>
        <taxon>Eukaryota</taxon>
        <taxon>Fungi</taxon>
        <taxon>Dikarya</taxon>
        <taxon>Ascomycota</taxon>
        <taxon>Pezizomycotina</taxon>
        <taxon>Sordariomycetes</taxon>
        <taxon>Sordariomycetidae</taxon>
        <taxon>Sordariales</taxon>
        <taxon>Sordariaceae</taxon>
        <taxon>Neurospora</taxon>
    </lineage>
</organism>
<dbReference type="SUPFAM" id="SSF51735">
    <property type="entry name" value="NAD(P)-binding Rossmann-fold domains"/>
    <property type="match status" value="1"/>
</dbReference>
<dbReference type="GeneID" id="87861615"/>
<sequence length="279" mass="29414">HRIVILDINSLQGPSIAASIAAEFDKTCEEIKFVKCDVSSWEEQARAFREVVPSLFGGRLDLVVANAGIGRGPEAEGRVDDGGGDEQGQGPEKPGLRVLEVNLSGVVYAVKLASYYMNRNPLPAPTSPSTGSASSKPPRRGSIICTASNAGLYPFPISPLYAASKAGVIALVRSAARVLARGDIQINALAPATLETNIAPSKELFKSMTLTPMEVLLRGVDMFLADPKLTGQVAEIHGNGTGADDGDGGGSGVTIRPHHEFVDEASERNIEAFWDLGYA</sequence>
<evidence type="ECO:0000313" key="6">
    <source>
        <dbReference type="EMBL" id="KAK3348117.1"/>
    </source>
</evidence>
<proteinExistence type="inferred from homology"/>
<keyword evidence="7" id="KW-1185">Reference proteome</keyword>
<dbReference type="RefSeq" id="XP_062683199.1">
    <property type="nucleotide sequence ID" value="XM_062824461.1"/>
</dbReference>
<protein>
    <recommendedName>
        <fullName evidence="8">NAD(P)-binding protein</fullName>
    </recommendedName>
</protein>
<keyword evidence="3" id="KW-0560">Oxidoreductase</keyword>
<evidence type="ECO:0000256" key="2">
    <source>
        <dbReference type="ARBA" id="ARBA00022857"/>
    </source>
</evidence>
<evidence type="ECO:0008006" key="8">
    <source>
        <dbReference type="Google" id="ProtNLM"/>
    </source>
</evidence>
<comment type="caution">
    <text evidence="6">The sequence shown here is derived from an EMBL/GenBank/DDBJ whole genome shotgun (WGS) entry which is preliminary data.</text>
</comment>
<reference evidence="6" key="2">
    <citation type="submission" date="2023-06" db="EMBL/GenBank/DDBJ databases">
        <authorList>
            <consortium name="Lawrence Berkeley National Laboratory"/>
            <person name="Haridas S."/>
            <person name="Hensen N."/>
            <person name="Bonometti L."/>
            <person name="Westerberg I."/>
            <person name="Brannstrom I.O."/>
            <person name="Guillou S."/>
            <person name="Cros-Aarteil S."/>
            <person name="Calhoun S."/>
            <person name="Kuo A."/>
            <person name="Mondo S."/>
            <person name="Pangilinan J."/>
            <person name="Riley R."/>
            <person name="Labutti K."/>
            <person name="Andreopoulos B."/>
            <person name="Lipzen A."/>
            <person name="Chen C."/>
            <person name="Yanf M."/>
            <person name="Daum C."/>
            <person name="Ng V."/>
            <person name="Clum A."/>
            <person name="Steindorff A."/>
            <person name="Ohm R."/>
            <person name="Martin F."/>
            <person name="Silar P."/>
            <person name="Natvig D."/>
            <person name="Lalanne C."/>
            <person name="Gautier V."/>
            <person name="Ament-Velasquez S.L."/>
            <person name="Kruys A."/>
            <person name="Hutchinson M.I."/>
            <person name="Powell A.J."/>
            <person name="Barry K."/>
            <person name="Miller A.N."/>
            <person name="Grigoriev I.V."/>
            <person name="Debuchy R."/>
            <person name="Gladieux P."/>
            <person name="Thoren M.H."/>
            <person name="Johannesson H."/>
        </authorList>
    </citation>
    <scope>NUCLEOTIDE SEQUENCE</scope>
    <source>
        <strain evidence="6">CBS 560.94</strain>
    </source>
</reference>
<dbReference type="Proteomes" id="UP001278500">
    <property type="component" value="Unassembled WGS sequence"/>
</dbReference>
<gene>
    <name evidence="6" type="ORF">B0H65DRAFT_423499</name>
</gene>
<dbReference type="GO" id="GO:0016616">
    <property type="term" value="F:oxidoreductase activity, acting on the CH-OH group of donors, NAD or NADP as acceptor"/>
    <property type="evidence" value="ECO:0007669"/>
    <property type="project" value="TreeGrafter"/>
</dbReference>
<dbReference type="PROSITE" id="PS00061">
    <property type="entry name" value="ADH_SHORT"/>
    <property type="match status" value="1"/>
</dbReference>
<dbReference type="GO" id="GO:0005737">
    <property type="term" value="C:cytoplasm"/>
    <property type="evidence" value="ECO:0007669"/>
    <property type="project" value="TreeGrafter"/>
</dbReference>
<evidence type="ECO:0000256" key="1">
    <source>
        <dbReference type="ARBA" id="ARBA00006484"/>
    </source>
</evidence>
<evidence type="ECO:0000256" key="3">
    <source>
        <dbReference type="ARBA" id="ARBA00023002"/>
    </source>
</evidence>